<dbReference type="GeneID" id="73344391"/>
<accession>A0A9Q8WIR3</accession>
<name>A0A9Q8WIR3_9PEZI</name>
<dbReference type="Proteomes" id="UP000830671">
    <property type="component" value="Chromosome 5"/>
</dbReference>
<organism evidence="1 2">
    <name type="scientific">Colletotrichum lupini</name>
    <dbReference type="NCBI Taxonomy" id="145971"/>
    <lineage>
        <taxon>Eukaryota</taxon>
        <taxon>Fungi</taxon>
        <taxon>Dikarya</taxon>
        <taxon>Ascomycota</taxon>
        <taxon>Pezizomycotina</taxon>
        <taxon>Sordariomycetes</taxon>
        <taxon>Hypocreomycetidae</taxon>
        <taxon>Glomerellales</taxon>
        <taxon>Glomerellaceae</taxon>
        <taxon>Colletotrichum</taxon>
        <taxon>Colletotrichum acutatum species complex</taxon>
    </lineage>
</organism>
<evidence type="ECO:0000313" key="2">
    <source>
        <dbReference type="Proteomes" id="UP000830671"/>
    </source>
</evidence>
<dbReference type="KEGG" id="clup:CLUP02_10405"/>
<evidence type="ECO:0000313" key="1">
    <source>
        <dbReference type="EMBL" id="UQC84909.1"/>
    </source>
</evidence>
<dbReference type="AlphaFoldDB" id="A0A9Q8WIR3"/>
<protein>
    <submittedName>
        <fullName evidence="1">Uncharacterized protein</fullName>
    </submittedName>
</protein>
<proteinExistence type="predicted"/>
<sequence>MGNTSWTLEVDVDAQSDCPTGQQRVKKTLYDNKTKTTHSLKPRKMSTYGMGSCKNEKRTPSFSYKFRMDWARGSGNKTRIECQDMRFGGALSEGINIRHPDIRKPASEGGMQPENFLPGKNSRAVCKWVYSTCCTTNNDGQAREHMPYEEAVAPLVLHYWRRMPVTRVTAFELPPGVGLGGRRPLQPHLHTRWNSAYL</sequence>
<reference evidence="1" key="1">
    <citation type="journal article" date="2021" name="Mol. Plant Microbe Interact.">
        <title>Complete Genome Sequence of the Plant-Pathogenic Fungus Colletotrichum lupini.</title>
        <authorList>
            <person name="Baroncelli R."/>
            <person name="Pensec F."/>
            <person name="Da Lio D."/>
            <person name="Boufleur T."/>
            <person name="Vicente I."/>
            <person name="Sarrocco S."/>
            <person name="Picot A."/>
            <person name="Baraldi E."/>
            <person name="Sukno S."/>
            <person name="Thon M."/>
            <person name="Le Floch G."/>
        </authorList>
    </citation>
    <scope>NUCLEOTIDE SEQUENCE</scope>
    <source>
        <strain evidence="1">IMI 504893</strain>
    </source>
</reference>
<keyword evidence="2" id="KW-1185">Reference proteome</keyword>
<gene>
    <name evidence="1" type="ORF">CLUP02_10405</name>
</gene>
<dbReference type="RefSeq" id="XP_049146526.1">
    <property type="nucleotide sequence ID" value="XM_049289381.1"/>
</dbReference>
<dbReference type="EMBL" id="CP019477">
    <property type="protein sequence ID" value="UQC84909.1"/>
    <property type="molecule type" value="Genomic_DNA"/>
</dbReference>